<dbReference type="PANTHER" id="PTHR22848">
    <property type="entry name" value="WD40 REPEAT PROTEIN"/>
    <property type="match status" value="1"/>
</dbReference>
<proteinExistence type="predicted"/>
<name>A0A565B6G8_9BRAS</name>
<dbReference type="Proteomes" id="UP000489600">
    <property type="component" value="Unassembled WGS sequence"/>
</dbReference>
<reference evidence="2" key="1">
    <citation type="submission" date="2019-07" db="EMBL/GenBank/DDBJ databases">
        <authorList>
            <person name="Dittberner H."/>
        </authorList>
    </citation>
    <scope>NUCLEOTIDE SEQUENCE [LARGE SCALE GENOMIC DNA]</scope>
</reference>
<dbReference type="InterPro" id="IPR045184">
    <property type="entry name" value="SMU1"/>
</dbReference>
<dbReference type="AlphaFoldDB" id="A0A565B6G8"/>
<protein>
    <recommendedName>
        <fullName evidence="1">FKB95-like N-terminal Kelch domain-containing protein</fullName>
    </recommendedName>
</protein>
<accession>A0A565B6G8</accession>
<dbReference type="SUPFAM" id="SSF117281">
    <property type="entry name" value="Kelch motif"/>
    <property type="match status" value="1"/>
</dbReference>
<dbReference type="Pfam" id="PF25210">
    <property type="entry name" value="Kelch_FKB95"/>
    <property type="match status" value="1"/>
</dbReference>
<evidence type="ECO:0000313" key="3">
    <source>
        <dbReference type="Proteomes" id="UP000489600"/>
    </source>
</evidence>
<dbReference type="InterPro" id="IPR015915">
    <property type="entry name" value="Kelch-typ_b-propeller"/>
</dbReference>
<sequence>MLWTERGIYAGGFNSIGEACLLPPGTQFDLFRGTAAMKQDVEDTYPTILNHTIKFGSKSHAECARFSPDGQFLVSCSVDGFIEWEAEEGFAIASSRGFTKYRWFTLCRKHDQNLTNDTSKKVNSSGYVLARVPFPSSPGARFSGLVAVGSSIYSLAETGSHIRPTYSLSILDCPSHTWSKAPGFWDDNLMGFAASVLDRKIYLAECWKDVNTNSLKNSIQVFDT</sequence>
<feature type="domain" description="FKB95-like N-terminal Kelch" evidence="1">
    <location>
        <begin position="103"/>
        <end position="224"/>
    </location>
</feature>
<gene>
    <name evidence="2" type="ORF">ANE_LOCUS7365</name>
</gene>
<comment type="caution">
    <text evidence="2">The sequence shown here is derived from an EMBL/GenBank/DDBJ whole genome shotgun (WGS) entry which is preliminary data.</text>
</comment>
<dbReference type="GO" id="GO:0000398">
    <property type="term" value="P:mRNA splicing, via spliceosome"/>
    <property type="evidence" value="ECO:0007669"/>
    <property type="project" value="InterPro"/>
</dbReference>
<dbReference type="OrthoDB" id="1082163at2759"/>
<keyword evidence="3" id="KW-1185">Reference proteome</keyword>
<evidence type="ECO:0000259" key="1">
    <source>
        <dbReference type="Pfam" id="PF25210"/>
    </source>
</evidence>
<organism evidence="2 3">
    <name type="scientific">Arabis nemorensis</name>
    <dbReference type="NCBI Taxonomy" id="586526"/>
    <lineage>
        <taxon>Eukaryota</taxon>
        <taxon>Viridiplantae</taxon>
        <taxon>Streptophyta</taxon>
        <taxon>Embryophyta</taxon>
        <taxon>Tracheophyta</taxon>
        <taxon>Spermatophyta</taxon>
        <taxon>Magnoliopsida</taxon>
        <taxon>eudicotyledons</taxon>
        <taxon>Gunneridae</taxon>
        <taxon>Pentapetalae</taxon>
        <taxon>rosids</taxon>
        <taxon>malvids</taxon>
        <taxon>Brassicales</taxon>
        <taxon>Brassicaceae</taxon>
        <taxon>Arabideae</taxon>
        <taxon>Arabis</taxon>
    </lineage>
</organism>
<dbReference type="EMBL" id="CABITT030000003">
    <property type="protein sequence ID" value="VVA96920.1"/>
    <property type="molecule type" value="Genomic_DNA"/>
</dbReference>
<dbReference type="InterPro" id="IPR057499">
    <property type="entry name" value="Kelch_FKB95"/>
</dbReference>
<evidence type="ECO:0000313" key="2">
    <source>
        <dbReference type="EMBL" id="VVA96920.1"/>
    </source>
</evidence>